<accession>A0ABW3WKM1</accession>
<dbReference type="RefSeq" id="WP_386807320.1">
    <property type="nucleotide sequence ID" value="NZ_JBHTMV010000002.1"/>
</dbReference>
<proteinExistence type="predicted"/>
<protein>
    <submittedName>
        <fullName evidence="2">Uncharacterized protein</fullName>
    </submittedName>
</protein>
<organism evidence="2 3">
    <name type="scientific">Lutibacter holmesii</name>
    <dbReference type="NCBI Taxonomy" id="1137985"/>
    <lineage>
        <taxon>Bacteria</taxon>
        <taxon>Pseudomonadati</taxon>
        <taxon>Bacteroidota</taxon>
        <taxon>Flavobacteriia</taxon>
        <taxon>Flavobacteriales</taxon>
        <taxon>Flavobacteriaceae</taxon>
        <taxon>Lutibacter</taxon>
    </lineage>
</organism>
<name>A0ABW3WKM1_9FLAO</name>
<evidence type="ECO:0000256" key="1">
    <source>
        <dbReference type="SAM" id="Coils"/>
    </source>
</evidence>
<dbReference type="EMBL" id="JBHTMV010000002">
    <property type="protein sequence ID" value="MFD1292620.1"/>
    <property type="molecule type" value="Genomic_DNA"/>
</dbReference>
<evidence type="ECO:0000313" key="2">
    <source>
        <dbReference type="EMBL" id="MFD1292620.1"/>
    </source>
</evidence>
<feature type="coiled-coil region" evidence="1">
    <location>
        <begin position="35"/>
        <end position="62"/>
    </location>
</feature>
<keyword evidence="3" id="KW-1185">Reference proteome</keyword>
<comment type="caution">
    <text evidence="2">The sequence shown here is derived from an EMBL/GenBank/DDBJ whole genome shotgun (WGS) entry which is preliminary data.</text>
</comment>
<evidence type="ECO:0000313" key="3">
    <source>
        <dbReference type="Proteomes" id="UP001597241"/>
    </source>
</evidence>
<keyword evidence="1" id="KW-0175">Coiled coil</keyword>
<gene>
    <name evidence="2" type="ORF">ACFQ5N_02120</name>
</gene>
<reference evidence="3" key="1">
    <citation type="journal article" date="2019" name="Int. J. Syst. Evol. Microbiol.">
        <title>The Global Catalogue of Microorganisms (GCM) 10K type strain sequencing project: providing services to taxonomists for standard genome sequencing and annotation.</title>
        <authorList>
            <consortium name="The Broad Institute Genomics Platform"/>
            <consortium name="The Broad Institute Genome Sequencing Center for Infectious Disease"/>
            <person name="Wu L."/>
            <person name="Ma J."/>
        </authorList>
    </citation>
    <scope>NUCLEOTIDE SEQUENCE [LARGE SCALE GENOMIC DNA]</scope>
    <source>
        <strain evidence="3">CCUG 62221</strain>
    </source>
</reference>
<sequence>MKKKKMKIRRTIEILEALASGCSPQTGELIENDSVLNERDVIRALEKAISELERINISTESKSENKTQTIELNITTEEIKKTIKLFQSIEYNPTYSRLTHFFLKSKQFDFPILNSNDLYGKYFGYYTKQDLHKFFKHYLIENGFSLHGKVKKEKKPQPWQDIEFFKQEKFNNLTDKAVEQLKSKINEIGILKTEDLSQHTINSRVRYFRAYENWNDYEKELLEKAMEYTNDLELLSECFQRGKGSIESYGKRLIYEKKPVANNS</sequence>
<dbReference type="Proteomes" id="UP001597241">
    <property type="component" value="Unassembled WGS sequence"/>
</dbReference>